<protein>
    <submittedName>
        <fullName evidence="1">Uncharacterized protein</fullName>
    </submittedName>
</protein>
<evidence type="ECO:0000313" key="1">
    <source>
        <dbReference type="EMBL" id="MFC4981642.1"/>
    </source>
</evidence>
<reference evidence="2" key="1">
    <citation type="journal article" date="2019" name="Int. J. Syst. Evol. Microbiol.">
        <title>The Global Catalogue of Microorganisms (GCM) 10K type strain sequencing project: providing services to taxonomists for standard genome sequencing and annotation.</title>
        <authorList>
            <consortium name="The Broad Institute Genomics Platform"/>
            <consortium name="The Broad Institute Genome Sequencing Center for Infectious Disease"/>
            <person name="Wu L."/>
            <person name="Ma J."/>
        </authorList>
    </citation>
    <scope>NUCLEOTIDE SEQUENCE [LARGE SCALE GENOMIC DNA]</scope>
    <source>
        <strain evidence="2">ICMP 257</strain>
    </source>
</reference>
<accession>A0ABV9VCJ5</accession>
<comment type="caution">
    <text evidence="1">The sequence shown here is derived from an EMBL/GenBank/DDBJ whole genome shotgun (WGS) entry which is preliminary data.</text>
</comment>
<keyword evidence="2" id="KW-1185">Reference proteome</keyword>
<dbReference type="Proteomes" id="UP001595908">
    <property type="component" value="Unassembled WGS sequence"/>
</dbReference>
<gene>
    <name evidence="1" type="ORF">ACFPL4_25335</name>
</gene>
<organism evidence="1 2">
    <name type="scientific">Streptomyces atroolivaceus</name>
    <dbReference type="NCBI Taxonomy" id="66869"/>
    <lineage>
        <taxon>Bacteria</taxon>
        <taxon>Bacillati</taxon>
        <taxon>Actinomycetota</taxon>
        <taxon>Actinomycetes</taxon>
        <taxon>Kitasatosporales</taxon>
        <taxon>Streptomycetaceae</taxon>
        <taxon>Streptomyces</taxon>
    </lineage>
</organism>
<dbReference type="EMBL" id="JBHSJE010000008">
    <property type="protein sequence ID" value="MFC4981642.1"/>
    <property type="molecule type" value="Genomic_DNA"/>
</dbReference>
<dbReference type="RefSeq" id="WP_382064382.1">
    <property type="nucleotide sequence ID" value="NZ_JBHSJE010000008.1"/>
</dbReference>
<sequence length="61" mass="6224">MGSWGSVHPVIRFESTVAASALYREIVMAEVCEAAGSGLRAVDAVTAGCCPVMEAAGVSHD</sequence>
<proteinExistence type="predicted"/>
<name>A0ABV9VCJ5_STRAZ</name>
<evidence type="ECO:0000313" key="2">
    <source>
        <dbReference type="Proteomes" id="UP001595908"/>
    </source>
</evidence>